<dbReference type="PANTHER" id="PTHR10782:SF4">
    <property type="entry name" value="TONALLI, ISOFORM E"/>
    <property type="match status" value="1"/>
</dbReference>
<evidence type="ECO:0000313" key="6">
    <source>
        <dbReference type="EMBL" id="RWS18914.1"/>
    </source>
</evidence>
<dbReference type="PROSITE" id="PS51044">
    <property type="entry name" value="ZF_SP_RING"/>
    <property type="match status" value="1"/>
</dbReference>
<dbReference type="Pfam" id="PF02891">
    <property type="entry name" value="zf-MIZ"/>
    <property type="match status" value="1"/>
</dbReference>
<accession>A0A443RUJ9</accession>
<protein>
    <recommendedName>
        <fullName evidence="5">SP-RING-type domain-containing protein</fullName>
    </recommendedName>
</protein>
<dbReference type="GO" id="GO:0000785">
    <property type="term" value="C:chromatin"/>
    <property type="evidence" value="ECO:0007669"/>
    <property type="project" value="TreeGrafter"/>
</dbReference>
<evidence type="ECO:0000259" key="5">
    <source>
        <dbReference type="PROSITE" id="PS51044"/>
    </source>
</evidence>
<gene>
    <name evidence="6" type="ORF">B4U80_07196</name>
</gene>
<proteinExistence type="predicted"/>
<dbReference type="InterPro" id="IPR013083">
    <property type="entry name" value="Znf_RING/FYVE/PHD"/>
</dbReference>
<dbReference type="VEuPathDB" id="VectorBase:LDEU013126"/>
<organism evidence="6 7">
    <name type="scientific">Leptotrombidium deliense</name>
    <dbReference type="NCBI Taxonomy" id="299467"/>
    <lineage>
        <taxon>Eukaryota</taxon>
        <taxon>Metazoa</taxon>
        <taxon>Ecdysozoa</taxon>
        <taxon>Arthropoda</taxon>
        <taxon>Chelicerata</taxon>
        <taxon>Arachnida</taxon>
        <taxon>Acari</taxon>
        <taxon>Acariformes</taxon>
        <taxon>Trombidiformes</taxon>
        <taxon>Prostigmata</taxon>
        <taxon>Anystina</taxon>
        <taxon>Parasitengona</taxon>
        <taxon>Trombiculoidea</taxon>
        <taxon>Trombiculidae</taxon>
        <taxon>Leptotrombidium</taxon>
    </lineage>
</organism>
<dbReference type="PANTHER" id="PTHR10782">
    <property type="entry name" value="ZINC FINGER MIZ DOMAIN-CONTAINING PROTEIN"/>
    <property type="match status" value="1"/>
</dbReference>
<dbReference type="GO" id="GO:0016925">
    <property type="term" value="P:protein sumoylation"/>
    <property type="evidence" value="ECO:0007669"/>
    <property type="project" value="TreeGrafter"/>
</dbReference>
<keyword evidence="7" id="KW-1185">Reference proteome</keyword>
<feature type="domain" description="SP-RING-type" evidence="5">
    <location>
        <begin position="164"/>
        <end position="249"/>
    </location>
</feature>
<comment type="caution">
    <text evidence="6">The sequence shown here is derived from an EMBL/GenBank/DDBJ whole genome shotgun (WGS) entry which is preliminary data.</text>
</comment>
<evidence type="ECO:0000256" key="2">
    <source>
        <dbReference type="ARBA" id="ARBA00022771"/>
    </source>
</evidence>
<reference evidence="6 7" key="1">
    <citation type="journal article" date="2018" name="Gigascience">
        <title>Genomes of trombidid mites reveal novel predicted allergens and laterally-transferred genes associated with secondary metabolism.</title>
        <authorList>
            <person name="Dong X."/>
            <person name="Chaisiri K."/>
            <person name="Xia D."/>
            <person name="Armstrong S.D."/>
            <person name="Fang Y."/>
            <person name="Donnelly M.J."/>
            <person name="Kadowaki T."/>
            <person name="McGarry J.W."/>
            <person name="Darby A.C."/>
            <person name="Makepeace B.L."/>
        </authorList>
    </citation>
    <scope>NUCLEOTIDE SEQUENCE [LARGE SCALE GENOMIC DNA]</scope>
    <source>
        <strain evidence="6">UoL-UT</strain>
    </source>
</reference>
<dbReference type="OrthoDB" id="6516358at2759"/>
<evidence type="ECO:0000256" key="4">
    <source>
        <dbReference type="PROSITE-ProRule" id="PRU00452"/>
    </source>
</evidence>
<dbReference type="GO" id="GO:0008270">
    <property type="term" value="F:zinc ion binding"/>
    <property type="evidence" value="ECO:0007669"/>
    <property type="project" value="UniProtKB-KW"/>
</dbReference>
<dbReference type="InterPro" id="IPR004181">
    <property type="entry name" value="Znf_MIZ"/>
</dbReference>
<dbReference type="AlphaFoldDB" id="A0A443RUJ9"/>
<keyword evidence="2 4" id="KW-0863">Zinc-finger</keyword>
<dbReference type="EMBL" id="NCKV01032478">
    <property type="protein sequence ID" value="RWS18914.1"/>
    <property type="molecule type" value="Genomic_DNA"/>
</dbReference>
<evidence type="ECO:0000256" key="1">
    <source>
        <dbReference type="ARBA" id="ARBA00022723"/>
    </source>
</evidence>
<keyword evidence="3" id="KW-0862">Zinc</keyword>
<evidence type="ECO:0000256" key="3">
    <source>
        <dbReference type="ARBA" id="ARBA00022833"/>
    </source>
</evidence>
<keyword evidence="1" id="KW-0479">Metal-binding</keyword>
<name>A0A443RUJ9_9ACAR</name>
<dbReference type="STRING" id="299467.A0A443RUJ9"/>
<evidence type="ECO:0000313" key="7">
    <source>
        <dbReference type="Proteomes" id="UP000288716"/>
    </source>
</evidence>
<sequence>MDFINNPLHYRVIKVLRKPAISTLNGNIRKKIKFSVTQDLVDELQKGDSKHRVILRMSTYRKEAAVYFDCISTEFIIRVNGKKVNENQSESDFYESPIDITGYVNAIEPFITVKRAHNCTAKTVVIGIYHIEMLTVNESLEKIENLKSRTRQAMLKLIRDRFSSDDEIEVNSVIVPLKCPLSTNRIEIAAVGLECKHAACFDLKTFLEVNLETFNWICPLCNNTIKAGMLSLDILMNNILTETAVNCFKVEFDATGNWKEAKDNNNNRVFQID</sequence>
<dbReference type="GO" id="GO:0061665">
    <property type="term" value="F:SUMO ligase activity"/>
    <property type="evidence" value="ECO:0007669"/>
    <property type="project" value="TreeGrafter"/>
</dbReference>
<dbReference type="Proteomes" id="UP000288716">
    <property type="component" value="Unassembled WGS sequence"/>
</dbReference>
<dbReference type="Gene3D" id="3.30.40.10">
    <property type="entry name" value="Zinc/RING finger domain, C3HC4 (zinc finger)"/>
    <property type="match status" value="1"/>
</dbReference>